<dbReference type="RefSeq" id="WP_258216969.1">
    <property type="nucleotide sequence ID" value="NZ_JANQBD010000027.1"/>
</dbReference>
<organism evidence="1 2">
    <name type="scientific">Paenibacillus radicis</name>
    <name type="common">ex Xue et al. 2023</name>
    <dbReference type="NCBI Taxonomy" id="2972489"/>
    <lineage>
        <taxon>Bacteria</taxon>
        <taxon>Bacillati</taxon>
        <taxon>Bacillota</taxon>
        <taxon>Bacilli</taxon>
        <taxon>Bacillales</taxon>
        <taxon>Paenibacillaceae</taxon>
        <taxon>Paenibacillus</taxon>
    </lineage>
</organism>
<dbReference type="Proteomes" id="UP001300012">
    <property type="component" value="Unassembled WGS sequence"/>
</dbReference>
<name>A0ABT1YQG5_9BACL</name>
<evidence type="ECO:0000313" key="1">
    <source>
        <dbReference type="EMBL" id="MCR8635424.1"/>
    </source>
</evidence>
<proteinExistence type="predicted"/>
<protein>
    <submittedName>
        <fullName evidence="1">Uncharacterized protein</fullName>
    </submittedName>
</protein>
<evidence type="ECO:0000313" key="2">
    <source>
        <dbReference type="Proteomes" id="UP001300012"/>
    </source>
</evidence>
<comment type="caution">
    <text evidence="1">The sequence shown here is derived from an EMBL/GenBank/DDBJ whole genome shotgun (WGS) entry which is preliminary data.</text>
</comment>
<dbReference type="EMBL" id="JANQBD010000027">
    <property type="protein sequence ID" value="MCR8635424.1"/>
    <property type="molecule type" value="Genomic_DNA"/>
</dbReference>
<accession>A0ABT1YQG5</accession>
<gene>
    <name evidence="1" type="ORF">NV381_29895</name>
</gene>
<keyword evidence="2" id="KW-1185">Reference proteome</keyword>
<sequence>MEIDVLLQVYSLYSNFDRKITACLQEFVRTSVGGGASTDFEVEPIFEGYKFEAEVNLPITSIRRCLTGICI</sequence>
<reference evidence="1 2" key="1">
    <citation type="submission" date="2022-08" db="EMBL/GenBank/DDBJ databases">
        <title>Paenibacillus endoradicis sp. nov., Paenibacillus radicibacter sp. nov and Paenibacillus pararadicis sp. nov., three cold-adapted plant growth-promoting bacteria isolated from root of Larix gmelinii in Great Khingan.</title>
        <authorList>
            <person name="Xue H."/>
        </authorList>
    </citation>
    <scope>NUCLEOTIDE SEQUENCE [LARGE SCALE GENOMIC DNA]</scope>
    <source>
        <strain evidence="1 2">N5-1-1-5</strain>
    </source>
</reference>